<dbReference type="Gene3D" id="1.10.730.10">
    <property type="entry name" value="Isoleucyl-tRNA Synthetase, Domain 1"/>
    <property type="match status" value="1"/>
</dbReference>
<evidence type="ECO:0000256" key="5">
    <source>
        <dbReference type="ARBA" id="ARBA00022917"/>
    </source>
</evidence>
<evidence type="ECO:0000256" key="7">
    <source>
        <dbReference type="ARBA" id="ARBA00029936"/>
    </source>
</evidence>
<sequence length="148" mass="16973">LRMALVMSTTPGSDKNVGENQIRGMRNFSNKIWNASRYILTKEGEKVTSGEYDQAFTEKLNLVVSEISQQLDNLKIGLASETVYNEFWHWYCDICIEKNKSGELSDEKLLHGLKTFLILLHPFVPFVTEAIWTTFNKDLLITSPWPVS</sequence>
<evidence type="ECO:0000256" key="2">
    <source>
        <dbReference type="ARBA" id="ARBA00022598"/>
    </source>
</evidence>
<evidence type="ECO:0000256" key="8">
    <source>
        <dbReference type="ARBA" id="ARBA00047552"/>
    </source>
</evidence>
<keyword evidence="5" id="KW-0648">Protein biosynthesis</keyword>
<evidence type="ECO:0000313" key="11">
    <source>
        <dbReference type="Proteomes" id="UP000034181"/>
    </source>
</evidence>
<dbReference type="InterPro" id="IPR013155">
    <property type="entry name" value="M/V/L/I-tRNA-synth_anticd-bd"/>
</dbReference>
<keyword evidence="2 10" id="KW-0436">Ligase</keyword>
<dbReference type="SUPFAM" id="SSF47323">
    <property type="entry name" value="Anticodon-binding domain of a subclass of class I aminoacyl-tRNA synthetases"/>
    <property type="match status" value="1"/>
</dbReference>
<evidence type="ECO:0000313" key="10">
    <source>
        <dbReference type="EMBL" id="KKQ74945.1"/>
    </source>
</evidence>
<evidence type="ECO:0000256" key="6">
    <source>
        <dbReference type="ARBA" id="ARBA00023146"/>
    </source>
</evidence>
<comment type="caution">
    <text evidence="10">The sequence shown here is derived from an EMBL/GenBank/DDBJ whole genome shotgun (WGS) entry which is preliminary data.</text>
</comment>
<dbReference type="EMBL" id="LBUZ01000021">
    <property type="protein sequence ID" value="KKQ74945.1"/>
    <property type="molecule type" value="Genomic_DNA"/>
</dbReference>
<accession>A0A0G0KHC8</accession>
<keyword evidence="6" id="KW-0030">Aminoacyl-tRNA synthetase</keyword>
<dbReference type="GO" id="GO:0006438">
    <property type="term" value="P:valyl-tRNA aminoacylation"/>
    <property type="evidence" value="ECO:0007669"/>
    <property type="project" value="InterPro"/>
</dbReference>
<evidence type="ECO:0000256" key="1">
    <source>
        <dbReference type="ARBA" id="ARBA00013169"/>
    </source>
</evidence>
<dbReference type="InterPro" id="IPR009080">
    <property type="entry name" value="tRNAsynth_Ia_anticodon-bd"/>
</dbReference>
<feature type="domain" description="Methionyl/Valyl/Leucyl/Isoleucyl-tRNA synthetase anticodon-binding" evidence="9">
    <location>
        <begin position="53"/>
        <end position="146"/>
    </location>
</feature>
<dbReference type="Pfam" id="PF08264">
    <property type="entry name" value="Anticodon_1"/>
    <property type="match status" value="1"/>
</dbReference>
<gene>
    <name evidence="10" type="ORF">US96_C0021G0012</name>
</gene>
<dbReference type="PATRIC" id="fig|1618569.3.peg.558"/>
<evidence type="ECO:0000256" key="3">
    <source>
        <dbReference type="ARBA" id="ARBA00022741"/>
    </source>
</evidence>
<reference evidence="10 11" key="1">
    <citation type="journal article" date="2015" name="Nature">
        <title>rRNA introns, odd ribosomes, and small enigmatic genomes across a large radiation of phyla.</title>
        <authorList>
            <person name="Brown C.T."/>
            <person name="Hug L.A."/>
            <person name="Thomas B.C."/>
            <person name="Sharon I."/>
            <person name="Castelle C.J."/>
            <person name="Singh A."/>
            <person name="Wilkins M.J."/>
            <person name="Williams K.H."/>
            <person name="Banfield J.F."/>
        </authorList>
    </citation>
    <scope>NUCLEOTIDE SEQUENCE [LARGE SCALE GENOMIC DNA]</scope>
</reference>
<dbReference type="InterPro" id="IPR033705">
    <property type="entry name" value="Anticodon_Ia_Val"/>
</dbReference>
<organism evidence="10 11">
    <name type="scientific">Candidatus Woesebacteria bacterium GW2011_GWB1_38_5b</name>
    <dbReference type="NCBI Taxonomy" id="1618569"/>
    <lineage>
        <taxon>Bacteria</taxon>
        <taxon>Candidatus Woeseibacteriota</taxon>
    </lineage>
</organism>
<proteinExistence type="predicted"/>
<dbReference type="GO" id="GO:0005524">
    <property type="term" value="F:ATP binding"/>
    <property type="evidence" value="ECO:0007669"/>
    <property type="project" value="UniProtKB-KW"/>
</dbReference>
<evidence type="ECO:0000259" key="9">
    <source>
        <dbReference type="Pfam" id="PF08264"/>
    </source>
</evidence>
<feature type="non-terminal residue" evidence="10">
    <location>
        <position position="1"/>
    </location>
</feature>
<dbReference type="Proteomes" id="UP000034181">
    <property type="component" value="Unassembled WGS sequence"/>
</dbReference>
<dbReference type="EC" id="6.1.1.9" evidence="1"/>
<evidence type="ECO:0000256" key="4">
    <source>
        <dbReference type="ARBA" id="ARBA00022840"/>
    </source>
</evidence>
<dbReference type="AlphaFoldDB" id="A0A0G0KHC8"/>
<dbReference type="PANTHER" id="PTHR11946:SF93">
    <property type="entry name" value="VALINE--TRNA LIGASE, CHLOROPLASTIC_MITOCHONDRIAL 2"/>
    <property type="match status" value="1"/>
</dbReference>
<name>A0A0G0KHC8_9BACT</name>
<dbReference type="PANTHER" id="PTHR11946">
    <property type="entry name" value="VALYL-TRNA SYNTHETASES"/>
    <property type="match status" value="1"/>
</dbReference>
<dbReference type="GO" id="GO:0004832">
    <property type="term" value="F:valine-tRNA ligase activity"/>
    <property type="evidence" value="ECO:0007669"/>
    <property type="project" value="UniProtKB-EC"/>
</dbReference>
<keyword evidence="4" id="KW-0067">ATP-binding</keyword>
<dbReference type="CDD" id="cd07962">
    <property type="entry name" value="Anticodon_Ia_Val"/>
    <property type="match status" value="1"/>
</dbReference>
<comment type="catalytic activity">
    <reaction evidence="8">
        <text>tRNA(Val) + L-valine + ATP = L-valyl-tRNA(Val) + AMP + diphosphate</text>
        <dbReference type="Rhea" id="RHEA:10704"/>
        <dbReference type="Rhea" id="RHEA-COMP:9672"/>
        <dbReference type="Rhea" id="RHEA-COMP:9708"/>
        <dbReference type="ChEBI" id="CHEBI:30616"/>
        <dbReference type="ChEBI" id="CHEBI:33019"/>
        <dbReference type="ChEBI" id="CHEBI:57762"/>
        <dbReference type="ChEBI" id="CHEBI:78442"/>
        <dbReference type="ChEBI" id="CHEBI:78537"/>
        <dbReference type="ChEBI" id="CHEBI:456215"/>
        <dbReference type="EC" id="6.1.1.9"/>
    </reaction>
</comment>
<keyword evidence="3" id="KW-0547">Nucleotide-binding</keyword>
<protein>
    <recommendedName>
        <fullName evidence="1">valine--tRNA ligase</fullName>
        <ecNumber evidence="1">6.1.1.9</ecNumber>
    </recommendedName>
    <alternativeName>
        <fullName evidence="7">Valyl-tRNA synthetase</fullName>
    </alternativeName>
</protein>
<dbReference type="GO" id="GO:0005829">
    <property type="term" value="C:cytosol"/>
    <property type="evidence" value="ECO:0007669"/>
    <property type="project" value="TreeGrafter"/>
</dbReference>
<dbReference type="InterPro" id="IPR002303">
    <property type="entry name" value="Valyl-tRNA_ligase"/>
</dbReference>